<dbReference type="KEGG" id="gji:H1R19_12215"/>
<name>A0A7D7LRI7_9ACTN</name>
<dbReference type="AlphaFoldDB" id="A0A7D7LRI7"/>
<protein>
    <submittedName>
        <fullName evidence="1">Uncharacterized protein</fullName>
    </submittedName>
</protein>
<sequence>MDRWYGLANLYSSMEYWSALQEHLVQDGTIRGSAPLYEAPYFDGDRLLIPRGPGNPEDSDGYTDYSIFDEGEYFSIRTTSKSIAGQFDDLQKSWFGRFDDAAKYFLAGEMAFPTRLRMRNAKLEVPYSRWFDCDLAPLWSDVEQPDPRGWVKSRKYFRSDNPSRFYITLNPDIPTSYLLDLTWRQLNSTFTEGIPGIDQVRVPRFSDDS</sequence>
<organism evidence="1 2">
    <name type="scientific">Gordonia jinghuaiqii</name>
    <dbReference type="NCBI Taxonomy" id="2758710"/>
    <lineage>
        <taxon>Bacteria</taxon>
        <taxon>Bacillati</taxon>
        <taxon>Actinomycetota</taxon>
        <taxon>Actinomycetes</taxon>
        <taxon>Mycobacteriales</taxon>
        <taxon>Gordoniaceae</taxon>
        <taxon>Gordonia</taxon>
    </lineage>
</organism>
<reference evidence="2" key="1">
    <citation type="submission" date="2020-07" db="EMBL/GenBank/DDBJ databases">
        <title>novel species isolated from the respiratory tract of Marmot.</title>
        <authorList>
            <person name="Zhang G."/>
        </authorList>
    </citation>
    <scope>NUCLEOTIDE SEQUENCE [LARGE SCALE GENOMIC DNA]</scope>
    <source>
        <strain evidence="2">686</strain>
    </source>
</reference>
<gene>
    <name evidence="1" type="ORF">H1R19_12215</name>
</gene>
<accession>A0A7D7LRI7</accession>
<evidence type="ECO:0000313" key="2">
    <source>
        <dbReference type="Proteomes" id="UP000515663"/>
    </source>
</evidence>
<dbReference type="EMBL" id="CP059491">
    <property type="protein sequence ID" value="QMS99760.1"/>
    <property type="molecule type" value="Genomic_DNA"/>
</dbReference>
<dbReference type="Proteomes" id="UP000515663">
    <property type="component" value="Chromosome"/>
</dbReference>
<evidence type="ECO:0000313" key="1">
    <source>
        <dbReference type="EMBL" id="QMS99760.1"/>
    </source>
</evidence>
<proteinExistence type="predicted"/>
<keyword evidence="2" id="KW-1185">Reference proteome</keyword>